<keyword evidence="2" id="KW-1185">Reference proteome</keyword>
<proteinExistence type="predicted"/>
<comment type="caution">
    <text evidence="1">The sequence shown here is derived from an EMBL/GenBank/DDBJ whole genome shotgun (WGS) entry which is preliminary data.</text>
</comment>
<protein>
    <submittedName>
        <fullName evidence="1">Uncharacterized protein</fullName>
    </submittedName>
</protein>
<reference evidence="1 2" key="1">
    <citation type="submission" date="2024-08" db="EMBL/GenBank/DDBJ databases">
        <authorList>
            <person name="Cucini C."/>
            <person name="Frati F."/>
        </authorList>
    </citation>
    <scope>NUCLEOTIDE SEQUENCE [LARGE SCALE GENOMIC DNA]</scope>
</reference>
<dbReference type="Proteomes" id="UP001642540">
    <property type="component" value="Unassembled WGS sequence"/>
</dbReference>
<sequence length="103" mass="11879">MERNGIEQTFFMVGFSGQVIRLKKKFEELKRIVSHSRFHFEFIVEYNHLAKKLGGRKGRDAAAKRNSCCCVKNNRTFSRENDRAIVLLTEIVSLNEGKGLVKC</sequence>
<organism evidence="1 2">
    <name type="scientific">Orchesella dallaii</name>
    <dbReference type="NCBI Taxonomy" id="48710"/>
    <lineage>
        <taxon>Eukaryota</taxon>
        <taxon>Metazoa</taxon>
        <taxon>Ecdysozoa</taxon>
        <taxon>Arthropoda</taxon>
        <taxon>Hexapoda</taxon>
        <taxon>Collembola</taxon>
        <taxon>Entomobryomorpha</taxon>
        <taxon>Entomobryoidea</taxon>
        <taxon>Orchesellidae</taxon>
        <taxon>Orchesellinae</taxon>
        <taxon>Orchesella</taxon>
    </lineage>
</organism>
<accession>A0ABP1QRR5</accession>
<name>A0ABP1QRR5_9HEXA</name>
<gene>
    <name evidence="1" type="ORF">ODALV1_LOCUS14367</name>
</gene>
<dbReference type="EMBL" id="CAXLJM020000046">
    <property type="protein sequence ID" value="CAL8110608.1"/>
    <property type="molecule type" value="Genomic_DNA"/>
</dbReference>
<evidence type="ECO:0000313" key="1">
    <source>
        <dbReference type="EMBL" id="CAL8110608.1"/>
    </source>
</evidence>
<evidence type="ECO:0000313" key="2">
    <source>
        <dbReference type="Proteomes" id="UP001642540"/>
    </source>
</evidence>